<keyword evidence="8" id="KW-1185">Reference proteome</keyword>
<dbReference type="Proteomes" id="UP000319210">
    <property type="component" value="Unassembled WGS sequence"/>
</dbReference>
<feature type="region of interest" description="Disordered" evidence="5">
    <location>
        <begin position="647"/>
        <end position="690"/>
    </location>
</feature>
<reference evidence="7 8" key="1">
    <citation type="submission" date="2019-06" db="EMBL/GenBank/DDBJ databases">
        <title>Whole genome shotgun sequence of Streptomyces cacaoi subsp. cacaoi NBRC 12748.</title>
        <authorList>
            <person name="Hosoyama A."/>
            <person name="Uohara A."/>
            <person name="Ohji S."/>
            <person name="Ichikawa N."/>
        </authorList>
    </citation>
    <scope>NUCLEOTIDE SEQUENCE [LARGE SCALE GENOMIC DNA]</scope>
    <source>
        <strain evidence="7 8">NBRC 12748</strain>
    </source>
</reference>
<feature type="region of interest" description="Disordered" evidence="5">
    <location>
        <begin position="326"/>
        <end position="380"/>
    </location>
</feature>
<dbReference type="OrthoDB" id="501320at2"/>
<keyword evidence="3" id="KW-0547">Nucleotide-binding</keyword>
<dbReference type="Pfam" id="PF00005">
    <property type="entry name" value="ABC_tran"/>
    <property type="match status" value="2"/>
</dbReference>
<feature type="region of interest" description="Disordered" evidence="5">
    <location>
        <begin position="1"/>
        <end position="46"/>
    </location>
</feature>
<dbReference type="EMBL" id="BJMM01000002">
    <property type="protein sequence ID" value="GEB48003.1"/>
    <property type="molecule type" value="Genomic_DNA"/>
</dbReference>
<feature type="domain" description="ABC transporter" evidence="6">
    <location>
        <begin position="46"/>
        <end position="289"/>
    </location>
</feature>
<organism evidence="7 8">
    <name type="scientific">Streptomyces cacaoi</name>
    <dbReference type="NCBI Taxonomy" id="1898"/>
    <lineage>
        <taxon>Bacteria</taxon>
        <taxon>Bacillati</taxon>
        <taxon>Actinomycetota</taxon>
        <taxon>Actinomycetes</taxon>
        <taxon>Kitasatosporales</taxon>
        <taxon>Streptomycetaceae</taxon>
        <taxon>Streptomyces</taxon>
    </lineage>
</organism>
<protein>
    <submittedName>
        <fullName evidence="7">ABC transporter ATP-binding protein</fullName>
    </submittedName>
</protein>
<dbReference type="InterPro" id="IPR015856">
    <property type="entry name" value="ABC_transpr_CbiO/EcfA_su"/>
</dbReference>
<evidence type="ECO:0000256" key="5">
    <source>
        <dbReference type="SAM" id="MobiDB-lite"/>
    </source>
</evidence>
<dbReference type="RefSeq" id="WP_141275177.1">
    <property type="nucleotide sequence ID" value="NZ_BJMM01000002.1"/>
</dbReference>
<dbReference type="PROSITE" id="PS50893">
    <property type="entry name" value="ABC_TRANSPORTER_2"/>
    <property type="match status" value="2"/>
</dbReference>
<feature type="compositionally biased region" description="Pro residues" evidence="5">
    <location>
        <begin position="1"/>
        <end position="11"/>
    </location>
</feature>
<feature type="compositionally biased region" description="Low complexity" evidence="5">
    <location>
        <begin position="12"/>
        <end position="46"/>
    </location>
</feature>
<feature type="compositionally biased region" description="Basic and acidic residues" evidence="5">
    <location>
        <begin position="664"/>
        <end position="690"/>
    </location>
</feature>
<dbReference type="PANTHER" id="PTHR43553:SF1">
    <property type="entry name" value="ABC TRANSPORTER I FAMILY MEMBER 11, CHLOROPLASTIC"/>
    <property type="match status" value="1"/>
</dbReference>
<name>A0A4Y3QTN6_STRCI</name>
<dbReference type="AlphaFoldDB" id="A0A4Y3QTN6"/>
<dbReference type="GO" id="GO:0005524">
    <property type="term" value="F:ATP binding"/>
    <property type="evidence" value="ECO:0007669"/>
    <property type="project" value="UniProtKB-KW"/>
</dbReference>
<evidence type="ECO:0000256" key="1">
    <source>
        <dbReference type="ARBA" id="ARBA00005417"/>
    </source>
</evidence>
<dbReference type="GO" id="GO:0016020">
    <property type="term" value="C:membrane"/>
    <property type="evidence" value="ECO:0007669"/>
    <property type="project" value="InterPro"/>
</dbReference>
<dbReference type="SUPFAM" id="SSF52540">
    <property type="entry name" value="P-loop containing nucleoside triphosphate hydrolases"/>
    <property type="match status" value="2"/>
</dbReference>
<proteinExistence type="inferred from homology"/>
<sequence>MNPPRTRPAPGPTATATPSVTPSAAPADGTGPDTGADPGPGSGPLVRLRGVRVRHHAAGTWTGEGTDLELFPGELVLLLGPSGAGKSGLALTVNGLIPHSAPADLDGAVLVRGTDTRTTGTARLCTEVGMVFQDPDAQIVTRTVLDEVCFGPENTLVPAAEVERRALAALRAVGLDTGPAGLRRDPASLSGGERQRLALACALAMRPAVLVLDEPTANLDPLAVRDFYRVLAGLRRNGTTALLIEHQLDDAAPLADRVVVLDHRARVRAQGPPREVFGRHARLLAEVGGWRPAAVEIAERMGPAPGGTTPLTPEELADAVRADSVPARTVPARTTPAGHPGGAQSPCAARPLPRPADSPADTPDRPAGSGGAPVAELRSVTVRRQGRTVLDAVSLTVPPGDFLAVAGTNGAGKTTLLRTLAGLTAVSHGEARVEGRPVRTGARGRRAGGWPGAAGRIGYVFQNPEHQFVTGSVRAELAHGPRLLGLGREETGARVDAALDRFGLTRYAERSPFLLSHGEKRRLSVATALITGPRLLLLDEPTFGQDRARTAELLALVDEVRAAGTTVVAVTHDLQLVADHAAHLALLSRGRLTAHAPVRDVLCDDTLLDAAGLRPPPVRRFAARLAAHDPVWSRVCRLDDLGRPGEFDGFAGAVTPVGPDEPDDRGGPEGPHGADDRDGRDGPAGGEDRP</sequence>
<evidence type="ECO:0000256" key="3">
    <source>
        <dbReference type="ARBA" id="ARBA00022741"/>
    </source>
</evidence>
<evidence type="ECO:0000259" key="6">
    <source>
        <dbReference type="PROSITE" id="PS50893"/>
    </source>
</evidence>
<keyword evidence="2" id="KW-0813">Transport</keyword>
<dbReference type="Gene3D" id="3.40.50.300">
    <property type="entry name" value="P-loop containing nucleotide triphosphate hydrolases"/>
    <property type="match status" value="2"/>
</dbReference>
<dbReference type="CDD" id="cd03225">
    <property type="entry name" value="ABC_cobalt_CbiO_domain1"/>
    <property type="match status" value="2"/>
</dbReference>
<dbReference type="InterPro" id="IPR050095">
    <property type="entry name" value="ECF_ABC_transporter_ATP-bd"/>
</dbReference>
<evidence type="ECO:0000313" key="8">
    <source>
        <dbReference type="Proteomes" id="UP000319210"/>
    </source>
</evidence>
<keyword evidence="4 7" id="KW-0067">ATP-binding</keyword>
<dbReference type="SMART" id="SM00382">
    <property type="entry name" value="AAA"/>
    <property type="match status" value="2"/>
</dbReference>
<dbReference type="InterPro" id="IPR003593">
    <property type="entry name" value="AAA+_ATPase"/>
</dbReference>
<dbReference type="PANTHER" id="PTHR43553">
    <property type="entry name" value="HEAVY METAL TRANSPORTER"/>
    <property type="match status" value="1"/>
</dbReference>
<dbReference type="GO" id="GO:0042626">
    <property type="term" value="F:ATPase-coupled transmembrane transporter activity"/>
    <property type="evidence" value="ECO:0007669"/>
    <property type="project" value="TreeGrafter"/>
</dbReference>
<evidence type="ECO:0000256" key="4">
    <source>
        <dbReference type="ARBA" id="ARBA00022840"/>
    </source>
</evidence>
<comment type="similarity">
    <text evidence="1">Belongs to the ABC transporter superfamily.</text>
</comment>
<evidence type="ECO:0000256" key="2">
    <source>
        <dbReference type="ARBA" id="ARBA00022448"/>
    </source>
</evidence>
<accession>A0A4Y3QTN6</accession>
<comment type="caution">
    <text evidence="7">The sequence shown here is derived from an EMBL/GenBank/DDBJ whole genome shotgun (WGS) entry which is preliminary data.</text>
</comment>
<dbReference type="PROSITE" id="PS00211">
    <property type="entry name" value="ABC_TRANSPORTER_1"/>
    <property type="match status" value="2"/>
</dbReference>
<evidence type="ECO:0000313" key="7">
    <source>
        <dbReference type="EMBL" id="GEB48003.1"/>
    </source>
</evidence>
<dbReference type="GO" id="GO:0016887">
    <property type="term" value="F:ATP hydrolysis activity"/>
    <property type="evidence" value="ECO:0007669"/>
    <property type="project" value="InterPro"/>
</dbReference>
<gene>
    <name evidence="7" type="ORF">SCA03_05540</name>
</gene>
<dbReference type="InterPro" id="IPR003439">
    <property type="entry name" value="ABC_transporter-like_ATP-bd"/>
</dbReference>
<dbReference type="InterPro" id="IPR017871">
    <property type="entry name" value="ABC_transporter-like_CS"/>
</dbReference>
<feature type="domain" description="ABC transporter" evidence="6">
    <location>
        <begin position="375"/>
        <end position="614"/>
    </location>
</feature>
<dbReference type="InterPro" id="IPR027417">
    <property type="entry name" value="P-loop_NTPase"/>
</dbReference>